<evidence type="ECO:0000256" key="7">
    <source>
        <dbReference type="ARBA" id="ARBA00022741"/>
    </source>
</evidence>
<dbReference type="CDD" id="cd20818">
    <property type="entry name" value="C1_Myosin-IX"/>
    <property type="match status" value="1"/>
</dbReference>
<dbReference type="Pfam" id="PF00063">
    <property type="entry name" value="Myosin_head"/>
    <property type="match status" value="2"/>
</dbReference>
<dbReference type="InterPro" id="IPR008936">
    <property type="entry name" value="Rho_GTPase_activation_prot"/>
</dbReference>
<feature type="domain" description="Ras-associating" evidence="17">
    <location>
        <begin position="1"/>
        <end position="89"/>
    </location>
</feature>
<dbReference type="Proteomes" id="UP000069940">
    <property type="component" value="Unassembled WGS sequence"/>
</dbReference>
<keyword evidence="12 14" id="KW-0518">Myosin</keyword>
<evidence type="ECO:0000259" key="18">
    <source>
        <dbReference type="PROSITE" id="PS50238"/>
    </source>
</evidence>
<feature type="region of interest" description="Disordered" evidence="15">
    <location>
        <begin position="1905"/>
        <end position="1926"/>
    </location>
</feature>
<keyword evidence="7 14" id="KW-0547">Nucleotide-binding</keyword>
<protein>
    <recommendedName>
        <fullName evidence="22">Myosin class i heavy chain</fullName>
    </recommendedName>
</protein>
<dbReference type="Pfam" id="PF00130">
    <property type="entry name" value="C1_1"/>
    <property type="match status" value="1"/>
</dbReference>
<dbReference type="SMART" id="SM00242">
    <property type="entry name" value="MYSc"/>
    <property type="match status" value="1"/>
</dbReference>
<evidence type="ECO:0000256" key="10">
    <source>
        <dbReference type="ARBA" id="ARBA00022840"/>
    </source>
</evidence>
<comment type="subcellular location">
    <subcellularLocation>
        <location evidence="1">Cytoplasm</location>
    </subcellularLocation>
</comment>
<dbReference type="PROSITE" id="PS50096">
    <property type="entry name" value="IQ"/>
    <property type="match status" value="4"/>
</dbReference>
<dbReference type="SUPFAM" id="SSF48350">
    <property type="entry name" value="GTPase activation domain, GAP"/>
    <property type="match status" value="1"/>
</dbReference>
<feature type="compositionally biased region" description="Low complexity" evidence="15">
    <location>
        <begin position="762"/>
        <end position="779"/>
    </location>
</feature>
<keyword evidence="8" id="KW-0863">Zinc-finger</keyword>
<keyword evidence="4" id="KW-0963">Cytoplasm</keyword>
<keyword evidence="13 14" id="KW-0505">Motor protein</keyword>
<evidence type="ECO:0000313" key="21">
    <source>
        <dbReference type="Proteomes" id="UP000069940"/>
    </source>
</evidence>
<dbReference type="InterPro" id="IPR000159">
    <property type="entry name" value="RA_dom"/>
</dbReference>
<evidence type="ECO:0000256" key="4">
    <source>
        <dbReference type="ARBA" id="ARBA00022490"/>
    </source>
</evidence>
<dbReference type="InterPro" id="IPR036961">
    <property type="entry name" value="Kinesin_motor_dom_sf"/>
</dbReference>
<reference evidence="20" key="2">
    <citation type="submission" date="2025-05" db="UniProtKB">
        <authorList>
            <consortium name="EnsemblMetazoa"/>
        </authorList>
    </citation>
    <scope>IDENTIFICATION</scope>
    <source>
        <strain evidence="20">Foshan</strain>
    </source>
</reference>
<dbReference type="CDD" id="cd23767">
    <property type="entry name" value="IQCD"/>
    <property type="match status" value="1"/>
</dbReference>
<keyword evidence="3" id="KW-0343">GTPase activation</keyword>
<feature type="domain" description="Rho-GAP" evidence="18">
    <location>
        <begin position="2019"/>
        <end position="2212"/>
    </location>
</feature>
<dbReference type="InterPro" id="IPR000048">
    <property type="entry name" value="IQ_motif_EF-hand-BS"/>
</dbReference>
<feature type="compositionally biased region" description="Basic residues" evidence="15">
    <location>
        <begin position="1912"/>
        <end position="1923"/>
    </location>
</feature>
<feature type="compositionally biased region" description="Low complexity" evidence="15">
    <location>
        <begin position="2491"/>
        <end position="2524"/>
    </location>
</feature>
<feature type="region of interest" description="Actin-binding" evidence="14">
    <location>
        <begin position="925"/>
        <end position="947"/>
    </location>
</feature>
<feature type="compositionally biased region" description="Acidic residues" evidence="15">
    <location>
        <begin position="2294"/>
        <end position="2304"/>
    </location>
</feature>
<dbReference type="Pfam" id="PF00788">
    <property type="entry name" value="RA"/>
    <property type="match status" value="1"/>
</dbReference>
<accession>A0ABM1ZST3</accession>
<dbReference type="PANTHER" id="PTHR46184">
    <property type="entry name" value="UNCONVENTIONAL MYOSIN-IXB-LIKE PROTEIN"/>
    <property type="match status" value="1"/>
</dbReference>
<dbReference type="CDD" id="cd01385">
    <property type="entry name" value="MYSc_Myo9"/>
    <property type="match status" value="1"/>
</dbReference>
<dbReference type="Gene3D" id="3.30.60.20">
    <property type="match status" value="2"/>
</dbReference>
<feature type="compositionally biased region" description="Gly residues" evidence="15">
    <location>
        <begin position="2553"/>
        <end position="2567"/>
    </location>
</feature>
<dbReference type="InterPro" id="IPR046987">
    <property type="entry name" value="Myo9"/>
</dbReference>
<evidence type="ECO:0000256" key="15">
    <source>
        <dbReference type="SAM" id="MobiDB-lite"/>
    </source>
</evidence>
<feature type="compositionally biased region" description="Low complexity" evidence="15">
    <location>
        <begin position="1519"/>
        <end position="1544"/>
    </location>
</feature>
<evidence type="ECO:0000256" key="5">
    <source>
        <dbReference type="ARBA" id="ARBA00022723"/>
    </source>
</evidence>
<feature type="domain" description="Phorbol-ester/DAG-type" evidence="16">
    <location>
        <begin position="1706"/>
        <end position="1759"/>
    </location>
</feature>
<dbReference type="PROSITE" id="PS00479">
    <property type="entry name" value="ZF_DAG_PE_1"/>
    <property type="match status" value="1"/>
</dbReference>
<feature type="region of interest" description="Disordered" evidence="15">
    <location>
        <begin position="1641"/>
        <end position="1661"/>
    </location>
</feature>
<keyword evidence="10 14" id="KW-0067">ATP-binding</keyword>
<dbReference type="Pfam" id="PF00612">
    <property type="entry name" value="IQ"/>
    <property type="match status" value="2"/>
</dbReference>
<keyword evidence="11" id="KW-0175">Coiled coil</keyword>
<dbReference type="InterPro" id="IPR000198">
    <property type="entry name" value="RhoGAP_dom"/>
</dbReference>
<dbReference type="PROSITE" id="PS50238">
    <property type="entry name" value="RHOGAP"/>
    <property type="match status" value="1"/>
</dbReference>
<evidence type="ECO:0008006" key="22">
    <source>
        <dbReference type="Google" id="ProtNLM"/>
    </source>
</evidence>
<dbReference type="SUPFAM" id="SSF54236">
    <property type="entry name" value="Ubiquitin-like"/>
    <property type="match status" value="1"/>
</dbReference>
<keyword evidence="14" id="KW-0009">Actin-binding</keyword>
<feature type="compositionally biased region" description="Gly residues" evidence="15">
    <location>
        <begin position="828"/>
        <end position="839"/>
    </location>
</feature>
<dbReference type="Gene3D" id="1.20.5.190">
    <property type="match status" value="2"/>
</dbReference>
<organism evidence="20 21">
    <name type="scientific">Aedes albopictus</name>
    <name type="common">Asian tiger mosquito</name>
    <name type="synonym">Stegomyia albopicta</name>
    <dbReference type="NCBI Taxonomy" id="7160"/>
    <lineage>
        <taxon>Eukaryota</taxon>
        <taxon>Metazoa</taxon>
        <taxon>Ecdysozoa</taxon>
        <taxon>Arthropoda</taxon>
        <taxon>Hexapoda</taxon>
        <taxon>Insecta</taxon>
        <taxon>Pterygota</taxon>
        <taxon>Neoptera</taxon>
        <taxon>Endopterygota</taxon>
        <taxon>Diptera</taxon>
        <taxon>Nematocera</taxon>
        <taxon>Culicoidea</taxon>
        <taxon>Culicidae</taxon>
        <taxon>Culicinae</taxon>
        <taxon>Aedini</taxon>
        <taxon>Aedes</taxon>
        <taxon>Stegomyia</taxon>
    </lineage>
</organism>
<feature type="domain" description="Phorbol-ester/DAG-type" evidence="16">
    <location>
        <begin position="1931"/>
        <end position="1980"/>
    </location>
</feature>
<dbReference type="Gene3D" id="1.10.555.10">
    <property type="entry name" value="Rho GTPase activation protein"/>
    <property type="match status" value="1"/>
</dbReference>
<evidence type="ECO:0000259" key="16">
    <source>
        <dbReference type="PROSITE" id="PS50081"/>
    </source>
</evidence>
<feature type="region of interest" description="Disordered" evidence="15">
    <location>
        <begin position="742"/>
        <end position="779"/>
    </location>
</feature>
<evidence type="ECO:0000256" key="9">
    <source>
        <dbReference type="ARBA" id="ARBA00022833"/>
    </source>
</evidence>
<reference evidence="21" key="1">
    <citation type="journal article" date="2015" name="Proc. Natl. Acad. Sci. U.S.A.">
        <title>Genome sequence of the Asian Tiger mosquito, Aedes albopictus, reveals insights into its biology, genetics, and evolution.</title>
        <authorList>
            <person name="Chen X.G."/>
            <person name="Jiang X."/>
            <person name="Gu J."/>
            <person name="Xu M."/>
            <person name="Wu Y."/>
            <person name="Deng Y."/>
            <person name="Zhang C."/>
            <person name="Bonizzoni M."/>
            <person name="Dermauw W."/>
            <person name="Vontas J."/>
            <person name="Armbruster P."/>
            <person name="Huang X."/>
            <person name="Yang Y."/>
            <person name="Zhang H."/>
            <person name="He W."/>
            <person name="Peng H."/>
            <person name="Liu Y."/>
            <person name="Wu K."/>
            <person name="Chen J."/>
            <person name="Lirakis M."/>
            <person name="Topalis P."/>
            <person name="Van Leeuwen T."/>
            <person name="Hall A.B."/>
            <person name="Jiang X."/>
            <person name="Thorpe C."/>
            <person name="Mueller R.L."/>
            <person name="Sun C."/>
            <person name="Waterhouse R.M."/>
            <person name="Yan G."/>
            <person name="Tu Z.J."/>
            <person name="Fang X."/>
            <person name="James A.A."/>
        </authorList>
    </citation>
    <scope>NUCLEOTIDE SEQUENCE [LARGE SCALE GENOMIC DNA]</scope>
    <source>
        <strain evidence="21">Foshan</strain>
    </source>
</reference>
<evidence type="ECO:0000313" key="20">
    <source>
        <dbReference type="EnsemblMetazoa" id="AALFPA23_021342.P31529"/>
    </source>
</evidence>
<evidence type="ECO:0000256" key="2">
    <source>
        <dbReference type="ARBA" id="ARBA00008314"/>
    </source>
</evidence>
<feature type="region of interest" description="Disordered" evidence="15">
    <location>
        <begin position="1768"/>
        <end position="1791"/>
    </location>
</feature>
<evidence type="ECO:0000259" key="17">
    <source>
        <dbReference type="PROSITE" id="PS50200"/>
    </source>
</evidence>
<name>A0ABM1ZST3_AEDAL</name>
<evidence type="ECO:0000256" key="13">
    <source>
        <dbReference type="ARBA" id="ARBA00023175"/>
    </source>
</evidence>
<dbReference type="Gene3D" id="3.10.20.90">
    <property type="entry name" value="Phosphatidylinositol 3-kinase Catalytic Subunit, Chain A, domain 1"/>
    <property type="match status" value="1"/>
</dbReference>
<feature type="region of interest" description="Disordered" evidence="15">
    <location>
        <begin position="1514"/>
        <end position="1544"/>
    </location>
</feature>
<keyword evidence="21" id="KW-1185">Reference proteome</keyword>
<feature type="region of interest" description="Disordered" evidence="15">
    <location>
        <begin position="2398"/>
        <end position="2460"/>
    </location>
</feature>
<dbReference type="PRINTS" id="PR00193">
    <property type="entry name" value="MYOSINHEAVY"/>
</dbReference>
<dbReference type="SMART" id="SM00314">
    <property type="entry name" value="RA"/>
    <property type="match status" value="1"/>
</dbReference>
<dbReference type="Gene3D" id="1.10.10.820">
    <property type="match status" value="1"/>
</dbReference>
<feature type="region of interest" description="Disordered" evidence="15">
    <location>
        <begin position="808"/>
        <end position="839"/>
    </location>
</feature>
<feature type="region of interest" description="Disordered" evidence="15">
    <location>
        <begin position="2292"/>
        <end position="2351"/>
    </location>
</feature>
<feature type="region of interest" description="Disordered" evidence="15">
    <location>
        <begin position="1412"/>
        <end position="1434"/>
    </location>
</feature>
<dbReference type="Gene3D" id="1.20.120.720">
    <property type="entry name" value="Myosin VI head, motor domain, U50 subdomain"/>
    <property type="match status" value="1"/>
</dbReference>
<dbReference type="SMART" id="SM00015">
    <property type="entry name" value="IQ"/>
    <property type="match status" value="3"/>
</dbReference>
<dbReference type="GeneID" id="109411303"/>
<evidence type="ECO:0000259" key="19">
    <source>
        <dbReference type="PROSITE" id="PS51456"/>
    </source>
</evidence>
<proteinExistence type="inferred from homology"/>
<evidence type="ECO:0000256" key="3">
    <source>
        <dbReference type="ARBA" id="ARBA00022468"/>
    </source>
</evidence>
<feature type="binding site" evidence="14">
    <location>
        <begin position="211"/>
        <end position="218"/>
    </location>
    <ligand>
        <name>ATP</name>
        <dbReference type="ChEBI" id="CHEBI:30616"/>
    </ligand>
</feature>
<keyword evidence="5" id="KW-0479">Metal-binding</keyword>
<dbReference type="InterPro" id="IPR046349">
    <property type="entry name" value="C1-like_sf"/>
</dbReference>
<dbReference type="SMART" id="SM00109">
    <property type="entry name" value="C1"/>
    <property type="match status" value="2"/>
</dbReference>
<dbReference type="PROSITE" id="PS50200">
    <property type="entry name" value="RA"/>
    <property type="match status" value="1"/>
</dbReference>
<dbReference type="InterPro" id="IPR002219">
    <property type="entry name" value="PKC_DAG/PE"/>
</dbReference>
<evidence type="ECO:0000256" key="14">
    <source>
        <dbReference type="PROSITE-ProRule" id="PRU00782"/>
    </source>
</evidence>
<evidence type="ECO:0000256" key="8">
    <source>
        <dbReference type="ARBA" id="ARBA00022771"/>
    </source>
</evidence>
<feature type="region of interest" description="Disordered" evidence="15">
    <location>
        <begin position="1329"/>
        <end position="1379"/>
    </location>
</feature>
<dbReference type="InterPro" id="IPR029071">
    <property type="entry name" value="Ubiquitin-like_domsf"/>
</dbReference>
<feature type="compositionally biased region" description="Gly residues" evidence="15">
    <location>
        <begin position="1644"/>
        <end position="1656"/>
    </location>
</feature>
<keyword evidence="6" id="KW-0677">Repeat</keyword>
<feature type="compositionally biased region" description="Low complexity" evidence="15">
    <location>
        <begin position="2402"/>
        <end position="2453"/>
    </location>
</feature>
<dbReference type="Gene3D" id="1.20.58.530">
    <property type="match status" value="2"/>
</dbReference>
<feature type="domain" description="Myosin motor" evidence="19">
    <location>
        <begin position="117"/>
        <end position="1043"/>
    </location>
</feature>
<dbReference type="PROSITE" id="PS50081">
    <property type="entry name" value="ZF_DAG_PE_2"/>
    <property type="match status" value="2"/>
</dbReference>
<dbReference type="RefSeq" id="XP_019540413.3">
    <property type="nucleotide sequence ID" value="XM_019684868.3"/>
</dbReference>
<dbReference type="InterPro" id="IPR036023">
    <property type="entry name" value="MYSc_Myo9"/>
</dbReference>
<dbReference type="Gene3D" id="6.20.240.20">
    <property type="match status" value="1"/>
</dbReference>
<dbReference type="InterPro" id="IPR001609">
    <property type="entry name" value="Myosin_head_motor_dom-like"/>
</dbReference>
<comment type="similarity">
    <text evidence="2 14">Belongs to the TRAFAC class myosin-kinesin ATPase superfamily. Myosin family.</text>
</comment>
<evidence type="ECO:0000256" key="1">
    <source>
        <dbReference type="ARBA" id="ARBA00004496"/>
    </source>
</evidence>
<dbReference type="PANTHER" id="PTHR46184:SF5">
    <property type="entry name" value="UNCONVENTIONAL MYOSIN-IXA-LIKE"/>
    <property type="match status" value="1"/>
</dbReference>
<feature type="compositionally biased region" description="Low complexity" evidence="15">
    <location>
        <begin position="808"/>
        <end position="827"/>
    </location>
</feature>
<sequence length="2587" mass="285286">MIKVYVGALSLHYEALSVEASKQTTAEEIVSCIVERLGLTGNNYELAEVAGECKERRLSPHEKPVSVMLLWPMHSEKDFHRFYLRERQSDVPWLDNYGLDPQILRDFIPFLLQKENREYPDLCQLPDLNEATLLENLRQRFEAGHIYTYVGSILIAVNPFKFHPIYNPKYVRLYQNQRIGPILPPHIFAIADNAYYNMLKEKRNQCIVISGESGSGKTESTNFLLHHLTALSQKGAHGSGVEQTILSAGPVLEAFGNAKTAHNNNSSRFGKFIQVNYRENGMVQGAVVQKYLLEKSRIVSQGHYERNYHVFYYLLSGATEQERVALHLLPADKYHYLNAKNLTLENCDEKYEFSRLKQSMEMVGFSAEKQRRLFAVLSAVLLLGNVEFFPKKSTYHHDESVQVRNPEVVGLISELLRVKQETLLSALTSKRVKASGETLIMQYKLPEAIAARDALAKCLYGALFDWIVLQVNHALLNKDQTMHTGHSIGVLDIFGFEDFGLQNSFEQLCINYANEHLQYYFNLHVFKYEQKEYKREGIKWTDIEFLDNSGCLQLFESKPSGLLCILDDLCNFPGATNETLLQKFNSVHKDSAFYEKPQRKENAFIIKHYAGKVKYQVAEMREKNLDLMRQDIVSVLKNSSMAFVRELVGADPVAVFRWAILRAFFRGYFAFRSAGIKHRKERADQSYSKLSTKSRYRAPNESIVSHLVTVSSVNLTINRIAKRISNAMHDITSNALNSNAHGNSGSANTYRQSAGPGTIHASSSGYGSNSSSSGTPRRSWSSYAFNNKNFPDGKLSYECSAASGQASSPSSVYNSSSSASKQSSATNSGGGGGKQLGYGGNLSSSASSLAARNRFERSSHDVMARASQIVMKNKSFRPRERPKKGLKNLQSVKTLSAGQNLTNNQTAIKTRKQPLTVTAQFQISLIALMETLNQANPFFIRCIKSNPNKISNQFDEATVTRQLRYTGMLETVRIRRAGYNVRLTYEEFIQLYRILLPKGLVSSQKDVRDFMNTMDLNKQHYQLGLTKIYMRESQKMRLDICLHTKIIDSIITIQRWFRSILQRKKYCQYRSAACTIQTYWRLYVKEKQAKFLRKLRSDAATIIQSAWRGYTVRKWYTKLKTGVQVIQARIRGNQARERFKVTLSKKLQRERAKLRSTQSLPAVERPLESSFDTPEIQHHKAIIGGVSGKKQPSPPVGISFESAIDIVNKNRALFSDNSLSSADFIDDDDDDEDEDDEDCYEDMGLVDDPSYVSSVLRHEAALLEKNAIGGSVDSGLLESLYGSSGQHAKVPLHRQDDVLDRPIRKYEIERASKSTFDDAELAKYRYERGLSSMGSGPSGGKLPVRRVDSGPSPSHRVRYDAYGSSGGGAGSGLSSSGMIRNQNHSNNSFSSSNVEIVLVNTGLDSIPSSVATSGIANSSGSSGSSPNVPTAEQLPPQKLPLQRNLNRNTLSQTQQQQSSTTLSRRELLCRSQGDEINSNYHRQHLQSASLSPSLSSANYQNVQYGPPATAAFHQQQPHSYNNNNNNNTIKSTSTSNNANSDSSNSLYNYVTQQQQQPYIPPAQVSLPSLQRVSSSYPDDFAQNYYNTTTPKGKAAALLGTKSEDSKYSGSAKDIDLTLSNTAATIIPSKARRIKTNLSDDFSSGGSGVGGGAGSAGQTGLSRRGAIAGSMDTLKRRNSDPTNKIPLLEVNRGNDMYQSSTRINIAGHQFRKVQRINKAEKCASCQESDSFVNEGYRCLDCKVLVHTKCIQNGGIKSLQCAAKRSKRIRTGKHDKHAPIGASTPNSKFSATREYTDSTDKIISDAKELQLMQDFITQKICKMESDCEKPSEGDRVFKQALREFKDNLVAQYSVAHKQNSDLLNIKYRDLIANFEQVIETTSGRNNDFPLTMGVNAFRGFMNEFMSSRETEKPKAKRKKDKKRKHDEHTTYNGHTFQLTIINIATACEICQQFLLWPIERGLVCQNCRLTCHKRCYLKSAACSKIAATGGGPLVSGGVVSGAISSADSGAGGGHPNKLFGVPLTALCAGCDGIKIPAQIYSLIMMIEMHGLYSEGIYRKSGVSSKIKELKAKMDRVVGSSEEMDYESYNVHVLTNVLKSFLREMPEPLLTFDRYDDFLRAADLSDGNDRVQTLLSLIKKIPPAHHCLLERLIFHLALVAKLEQYNRMSASSLAIVFAPCVLRTNRYVPAQDSLNDIGRQTKCMETLITQKMLNVKSTLADIDTLDTAAHTATTRLSTLRSSKVFTPEEMASNSRGVGGTLETETEEMLLEGHIQEIKKEKALLTSTLPSLARASSDDDLLSTDLDGEGGSLDDLSSSKDKDLDNSYSNVISDSGISIRYQPPSDHGSHGSSNVSLNNDVPMAVSYNLRGDSGVEYFHKVGALHKVGVSLSHQTLVGDRESFLKSGSQSGSATTPQSPTATFATSSSSPSSSSAPSMIKSQNGSSTSSVSNNSTTSKRSDLNLSHSMVTLSTGVSAGSGSTELQRQKPIIMRSISGGYEPSSSSISGGSASSSSSQKILIQQSASIPIGGGGSSKDKVSEPIKMSRRMSGSRRQNSGGGGGGGSSGGASGSGASPSGSGNGNGDDEPIMV</sequence>
<dbReference type="Pfam" id="PF00620">
    <property type="entry name" value="RhoGAP"/>
    <property type="match status" value="1"/>
</dbReference>
<dbReference type="PROSITE" id="PS51456">
    <property type="entry name" value="MYOSIN_MOTOR"/>
    <property type="match status" value="1"/>
</dbReference>
<dbReference type="InterPro" id="IPR027417">
    <property type="entry name" value="P-loop_NTPase"/>
</dbReference>
<evidence type="ECO:0000256" key="11">
    <source>
        <dbReference type="ARBA" id="ARBA00023054"/>
    </source>
</evidence>
<evidence type="ECO:0000256" key="6">
    <source>
        <dbReference type="ARBA" id="ARBA00022737"/>
    </source>
</evidence>
<evidence type="ECO:0000256" key="12">
    <source>
        <dbReference type="ARBA" id="ARBA00023123"/>
    </source>
</evidence>
<dbReference type="SUPFAM" id="SSF57889">
    <property type="entry name" value="Cysteine-rich domain"/>
    <property type="match status" value="2"/>
</dbReference>
<dbReference type="Gene3D" id="3.40.850.10">
    <property type="entry name" value="Kinesin motor domain"/>
    <property type="match status" value="2"/>
</dbReference>
<dbReference type="SUPFAM" id="SSF52540">
    <property type="entry name" value="P-loop containing nucleoside triphosphate hydrolases"/>
    <property type="match status" value="2"/>
</dbReference>
<dbReference type="EnsemblMetazoa" id="AALFPA23_021342.R31529">
    <property type="protein sequence ID" value="AALFPA23_021342.P31529"/>
    <property type="gene ID" value="AALFPA23_021342"/>
</dbReference>
<feature type="region of interest" description="Disordered" evidence="15">
    <location>
        <begin position="2491"/>
        <end position="2587"/>
    </location>
</feature>
<keyword evidence="9" id="KW-0862">Zinc</keyword>
<dbReference type="SMART" id="SM00324">
    <property type="entry name" value="RhoGAP"/>
    <property type="match status" value="1"/>
</dbReference>